<gene>
    <name evidence="2" type="ORF">OS493_035374</name>
</gene>
<dbReference type="Gene3D" id="1.20.190.10">
    <property type="entry name" value="Pesticidal crystal protein, N-terminal domain"/>
    <property type="match status" value="1"/>
</dbReference>
<proteinExistence type="predicted"/>
<keyword evidence="3" id="KW-1185">Reference proteome</keyword>
<evidence type="ECO:0000256" key="1">
    <source>
        <dbReference type="SAM" id="SignalP"/>
    </source>
</evidence>
<dbReference type="InterPro" id="IPR036716">
    <property type="entry name" value="Pest_crys_N_sf"/>
</dbReference>
<feature type="signal peptide" evidence="1">
    <location>
        <begin position="1"/>
        <end position="24"/>
    </location>
</feature>
<dbReference type="OrthoDB" id="5983158at2759"/>
<sequence>MMSPQATLFAFILVVCGLSPLTDAQDAIHCENLGYTGPIREVIKLKPTKLAQATDEAADKAKEVATTIVAAGLDSIPIVGGALSSLFDKLVETFGGGLEPEDVYNSLQIEIAQLRKYMDQAIEDVKVDYVKKAFGTSQGGIMSYAQHCQDTYKGDAEEMAPCLENLRAMLSQQYHFFLPEGETPNAYEQTLPLFRTYGQLYVDTLLDQIAVAKTKGKERLAVKQAEALIAKVKEFTEHANKAFELILKHHVTPHIMPTKDNPQCAMLPTNIEMCVCTLSIGPGTFDEIDVKGGPKDKTKNWCVGITYNARDSCKTTFKAFFKKHLTEHGTAIATYWTKQLGDTVDKWRETAEALQPMVAKHKRSLPLLERIQFEREVAADIAKEKRMTQKRKTAA</sequence>
<evidence type="ECO:0000313" key="3">
    <source>
        <dbReference type="Proteomes" id="UP001163046"/>
    </source>
</evidence>
<dbReference type="EMBL" id="MU825449">
    <property type="protein sequence ID" value="KAJ7388817.1"/>
    <property type="molecule type" value="Genomic_DNA"/>
</dbReference>
<protein>
    <submittedName>
        <fullName evidence="2">Uncharacterized protein</fullName>
    </submittedName>
</protein>
<feature type="chain" id="PRO_5040726557" evidence="1">
    <location>
        <begin position="25"/>
        <end position="395"/>
    </location>
</feature>
<accession>A0A9W9ZW41</accession>
<dbReference type="GO" id="GO:0090729">
    <property type="term" value="F:toxin activity"/>
    <property type="evidence" value="ECO:0007669"/>
    <property type="project" value="InterPro"/>
</dbReference>
<name>A0A9W9ZW41_9CNID</name>
<reference evidence="2" key="1">
    <citation type="submission" date="2023-01" db="EMBL/GenBank/DDBJ databases">
        <title>Genome assembly of the deep-sea coral Lophelia pertusa.</title>
        <authorList>
            <person name="Herrera S."/>
            <person name="Cordes E."/>
        </authorList>
    </citation>
    <scope>NUCLEOTIDE SEQUENCE</scope>
    <source>
        <strain evidence="2">USNM1676648</strain>
        <tissue evidence="2">Polyp</tissue>
    </source>
</reference>
<keyword evidence="1" id="KW-0732">Signal</keyword>
<evidence type="ECO:0000313" key="2">
    <source>
        <dbReference type="EMBL" id="KAJ7388817.1"/>
    </source>
</evidence>
<dbReference type="Proteomes" id="UP001163046">
    <property type="component" value="Unassembled WGS sequence"/>
</dbReference>
<dbReference type="AlphaFoldDB" id="A0A9W9ZW41"/>
<comment type="caution">
    <text evidence="2">The sequence shown here is derived from an EMBL/GenBank/DDBJ whole genome shotgun (WGS) entry which is preliminary data.</text>
</comment>
<organism evidence="2 3">
    <name type="scientific">Desmophyllum pertusum</name>
    <dbReference type="NCBI Taxonomy" id="174260"/>
    <lineage>
        <taxon>Eukaryota</taxon>
        <taxon>Metazoa</taxon>
        <taxon>Cnidaria</taxon>
        <taxon>Anthozoa</taxon>
        <taxon>Hexacorallia</taxon>
        <taxon>Scleractinia</taxon>
        <taxon>Caryophylliina</taxon>
        <taxon>Caryophylliidae</taxon>
        <taxon>Desmophyllum</taxon>
    </lineage>
</organism>